<dbReference type="PRINTS" id="PR00037">
    <property type="entry name" value="HTHLACR"/>
</dbReference>
<dbReference type="EMBL" id="FOQY01000017">
    <property type="protein sequence ID" value="SFK08416.1"/>
    <property type="molecule type" value="Genomic_DNA"/>
</dbReference>
<evidence type="ECO:0000259" key="4">
    <source>
        <dbReference type="PROSITE" id="PS51000"/>
    </source>
</evidence>
<dbReference type="SUPFAM" id="SSF100950">
    <property type="entry name" value="NagB/RpiA/CoA transferase-like"/>
    <property type="match status" value="1"/>
</dbReference>
<accession>A0A1I3WPL5</accession>
<gene>
    <name evidence="5" type="ORF">SAMN05216275_1179</name>
</gene>
<dbReference type="Pfam" id="PF00455">
    <property type="entry name" value="DeoRC"/>
    <property type="match status" value="1"/>
</dbReference>
<organism evidence="5 6">
    <name type="scientific">Streptosporangium canum</name>
    <dbReference type="NCBI Taxonomy" id="324952"/>
    <lineage>
        <taxon>Bacteria</taxon>
        <taxon>Bacillati</taxon>
        <taxon>Actinomycetota</taxon>
        <taxon>Actinomycetes</taxon>
        <taxon>Streptosporangiales</taxon>
        <taxon>Streptosporangiaceae</taxon>
        <taxon>Streptosporangium</taxon>
    </lineage>
</organism>
<dbReference type="SMART" id="SM01134">
    <property type="entry name" value="DeoRC"/>
    <property type="match status" value="1"/>
</dbReference>
<dbReference type="InterPro" id="IPR014036">
    <property type="entry name" value="DeoR-like_C"/>
</dbReference>
<dbReference type="InterPro" id="IPR018356">
    <property type="entry name" value="Tscrpt_reg_HTH_DeoR_CS"/>
</dbReference>
<dbReference type="PROSITE" id="PS00894">
    <property type="entry name" value="HTH_DEOR_1"/>
    <property type="match status" value="1"/>
</dbReference>
<dbReference type="InterPro" id="IPR001034">
    <property type="entry name" value="DeoR_HTH"/>
</dbReference>
<evidence type="ECO:0000256" key="2">
    <source>
        <dbReference type="ARBA" id="ARBA00023125"/>
    </source>
</evidence>
<dbReference type="InterPro" id="IPR036390">
    <property type="entry name" value="WH_DNA-bd_sf"/>
</dbReference>
<keyword evidence="2" id="KW-0238">DNA-binding</keyword>
<sequence>MLAQQRQQAILERVRGSGGVRVADLVRELGVSDMTIRRDLEVLAERGLVEKVHGGATAAGPGSTEEPGFAAKSMRQQPEKEAIAQYAAQLVRPGTAIALSAGTTTWTLAHCVVDVPDLTVITNSIRIADVFHRSPRADRTVVLTGGVRTPSDALVGPVAVAAVRGLHVDTLFLGVHGMDARAGFTTPNLLEAETNRELVASAHRLVVPADHTKWGTVGISTIAELSQAHVVITDSGLPDEARDELTAQVGELIVAEARPTSEALGR</sequence>
<dbReference type="PANTHER" id="PTHR30363:SF44">
    <property type="entry name" value="AGA OPERON TRANSCRIPTIONAL REPRESSOR-RELATED"/>
    <property type="match status" value="1"/>
</dbReference>
<dbReference type="AlphaFoldDB" id="A0A1I3WPL5"/>
<dbReference type="Proteomes" id="UP000199111">
    <property type="component" value="Unassembled WGS sequence"/>
</dbReference>
<evidence type="ECO:0000313" key="5">
    <source>
        <dbReference type="EMBL" id="SFK08416.1"/>
    </source>
</evidence>
<keyword evidence="3" id="KW-0804">Transcription</keyword>
<dbReference type="Gene3D" id="1.10.10.10">
    <property type="entry name" value="Winged helix-like DNA-binding domain superfamily/Winged helix DNA-binding domain"/>
    <property type="match status" value="1"/>
</dbReference>
<dbReference type="SUPFAM" id="SSF46785">
    <property type="entry name" value="Winged helix' DNA-binding domain"/>
    <property type="match status" value="1"/>
</dbReference>
<proteinExistence type="predicted"/>
<dbReference type="Gene3D" id="3.40.50.1360">
    <property type="match status" value="1"/>
</dbReference>
<evidence type="ECO:0000256" key="1">
    <source>
        <dbReference type="ARBA" id="ARBA00023015"/>
    </source>
</evidence>
<keyword evidence="1" id="KW-0805">Transcription regulation</keyword>
<dbReference type="Pfam" id="PF08220">
    <property type="entry name" value="HTH_DeoR"/>
    <property type="match status" value="1"/>
</dbReference>
<dbReference type="GeneID" id="96300429"/>
<dbReference type="RefSeq" id="WP_093889143.1">
    <property type="nucleotide sequence ID" value="NZ_FOQY01000017.1"/>
</dbReference>
<evidence type="ECO:0000313" key="6">
    <source>
        <dbReference type="Proteomes" id="UP000199111"/>
    </source>
</evidence>
<keyword evidence="6" id="KW-1185">Reference proteome</keyword>
<dbReference type="GO" id="GO:0003700">
    <property type="term" value="F:DNA-binding transcription factor activity"/>
    <property type="evidence" value="ECO:0007669"/>
    <property type="project" value="InterPro"/>
</dbReference>
<dbReference type="PROSITE" id="PS51000">
    <property type="entry name" value="HTH_DEOR_2"/>
    <property type="match status" value="1"/>
</dbReference>
<dbReference type="GO" id="GO:0003677">
    <property type="term" value="F:DNA binding"/>
    <property type="evidence" value="ECO:0007669"/>
    <property type="project" value="UniProtKB-KW"/>
</dbReference>
<protein>
    <submittedName>
        <fullName evidence="5">Transcriptional regulator, DeoR family</fullName>
    </submittedName>
</protein>
<reference evidence="6" key="1">
    <citation type="submission" date="2016-10" db="EMBL/GenBank/DDBJ databases">
        <authorList>
            <person name="Varghese N."/>
            <person name="Submissions S."/>
        </authorList>
    </citation>
    <scope>NUCLEOTIDE SEQUENCE [LARGE SCALE GENOMIC DNA]</scope>
    <source>
        <strain evidence="6">CGMCC 4.2126</strain>
    </source>
</reference>
<dbReference type="InterPro" id="IPR036388">
    <property type="entry name" value="WH-like_DNA-bd_sf"/>
</dbReference>
<evidence type="ECO:0000256" key="3">
    <source>
        <dbReference type="ARBA" id="ARBA00023163"/>
    </source>
</evidence>
<dbReference type="SMART" id="SM00420">
    <property type="entry name" value="HTH_DEOR"/>
    <property type="match status" value="1"/>
</dbReference>
<name>A0A1I3WPL5_9ACTN</name>
<dbReference type="InterPro" id="IPR037171">
    <property type="entry name" value="NagB/RpiA_transferase-like"/>
</dbReference>
<dbReference type="PANTHER" id="PTHR30363">
    <property type="entry name" value="HTH-TYPE TRANSCRIPTIONAL REGULATOR SRLR-RELATED"/>
    <property type="match status" value="1"/>
</dbReference>
<feature type="domain" description="HTH deoR-type" evidence="4">
    <location>
        <begin position="3"/>
        <end position="58"/>
    </location>
</feature>
<dbReference type="InterPro" id="IPR050313">
    <property type="entry name" value="Carb_Metab_HTH_regulators"/>
</dbReference>